<protein>
    <recommendedName>
        <fullName evidence="4">PEP-CTERM protein-sorting domain-containing protein</fullName>
    </recommendedName>
</protein>
<evidence type="ECO:0000313" key="2">
    <source>
        <dbReference type="EMBL" id="MCO6043189.1"/>
    </source>
</evidence>
<dbReference type="Proteomes" id="UP001155241">
    <property type="component" value="Unassembled WGS sequence"/>
</dbReference>
<sequence>MPRTYSVVLMLLLTFASSAMGTGVPYVLLQGVDRDHGDDDIMDERVSGFTIRVSWRKLHNEGFAWLDEQMARGEQLDRDIQLRVMGGVNSPLDLPGVSYYPLEIDEGTEPELAPVPWDPQLLNQWESFVEQLGNRYADTPRLTSVHLPGFARSSEMHMTDQVMALPDYSSQALAEAWVNFADPVVEAFDDQKIVLNYATPSQAHMDHSDSDWVLDELIARAGTRAAFQANDLSARVTLDRSKYETLLQLKEQGYSVGFQMVSGSQQIRFGGEFEEAVATGLQAGAEWLEFYVNDTEYIPTAGDYNYDGIVDIADYVRWRNTLGSTIDLRADGSGNRIVDAADYDVWKSQFGASGAAAGSGGVSLVPEPSMVGLLATALVAAGAACRARWLTWRQPR</sequence>
<comment type="caution">
    <text evidence="2">The sequence shown here is derived from an EMBL/GenBank/DDBJ whole genome shotgun (WGS) entry which is preliminary data.</text>
</comment>
<keyword evidence="3" id="KW-1185">Reference proteome</keyword>
<dbReference type="GO" id="GO:0000272">
    <property type="term" value="P:polysaccharide catabolic process"/>
    <property type="evidence" value="ECO:0007669"/>
    <property type="project" value="InterPro"/>
</dbReference>
<dbReference type="RefSeq" id="WP_252851288.1">
    <property type="nucleotide sequence ID" value="NZ_JAMXLR010000020.1"/>
</dbReference>
<evidence type="ECO:0008006" key="4">
    <source>
        <dbReference type="Google" id="ProtNLM"/>
    </source>
</evidence>
<gene>
    <name evidence="2" type="ORF">NG895_04665</name>
</gene>
<dbReference type="AlphaFoldDB" id="A0A9X2FBA8"/>
<dbReference type="InterPro" id="IPR036439">
    <property type="entry name" value="Dockerin_dom_sf"/>
</dbReference>
<dbReference type="Gene3D" id="1.10.1330.10">
    <property type="entry name" value="Dockerin domain"/>
    <property type="match status" value="1"/>
</dbReference>
<reference evidence="2" key="1">
    <citation type="submission" date="2022-06" db="EMBL/GenBank/DDBJ databases">
        <title>Aeoliella straminimaris, a novel planctomycete from sediments.</title>
        <authorList>
            <person name="Vitorino I.R."/>
            <person name="Lage O.M."/>
        </authorList>
    </citation>
    <scope>NUCLEOTIDE SEQUENCE</scope>
    <source>
        <strain evidence="2">ICT_H6.2</strain>
    </source>
</reference>
<dbReference type="EMBL" id="JAMXLR010000020">
    <property type="protein sequence ID" value="MCO6043189.1"/>
    <property type="molecule type" value="Genomic_DNA"/>
</dbReference>
<accession>A0A9X2FBA8</accession>
<evidence type="ECO:0000313" key="3">
    <source>
        <dbReference type="Proteomes" id="UP001155241"/>
    </source>
</evidence>
<evidence type="ECO:0000256" key="1">
    <source>
        <dbReference type="SAM" id="SignalP"/>
    </source>
</evidence>
<proteinExistence type="predicted"/>
<name>A0A9X2FBA8_9BACT</name>
<feature type="signal peptide" evidence="1">
    <location>
        <begin position="1"/>
        <end position="21"/>
    </location>
</feature>
<keyword evidence="1" id="KW-0732">Signal</keyword>
<organism evidence="2 3">
    <name type="scientific">Aeoliella straminimaris</name>
    <dbReference type="NCBI Taxonomy" id="2954799"/>
    <lineage>
        <taxon>Bacteria</taxon>
        <taxon>Pseudomonadati</taxon>
        <taxon>Planctomycetota</taxon>
        <taxon>Planctomycetia</taxon>
        <taxon>Pirellulales</taxon>
        <taxon>Lacipirellulaceae</taxon>
        <taxon>Aeoliella</taxon>
    </lineage>
</organism>
<feature type="chain" id="PRO_5040968904" description="PEP-CTERM protein-sorting domain-containing protein" evidence="1">
    <location>
        <begin position="22"/>
        <end position="396"/>
    </location>
</feature>